<accession>A0A165N207</accession>
<keyword evidence="1" id="KW-0812">Transmembrane</keyword>
<proteinExistence type="predicted"/>
<dbReference type="Proteomes" id="UP000076727">
    <property type="component" value="Unassembled WGS sequence"/>
</dbReference>
<dbReference type="AlphaFoldDB" id="A0A165N207"/>
<protein>
    <submittedName>
        <fullName evidence="2">Uncharacterized protein</fullName>
    </submittedName>
</protein>
<evidence type="ECO:0000313" key="2">
    <source>
        <dbReference type="EMBL" id="KZT66406.1"/>
    </source>
</evidence>
<keyword evidence="3" id="KW-1185">Reference proteome</keyword>
<evidence type="ECO:0000313" key="3">
    <source>
        <dbReference type="Proteomes" id="UP000076727"/>
    </source>
</evidence>
<feature type="transmembrane region" description="Helical" evidence="1">
    <location>
        <begin position="20"/>
        <end position="41"/>
    </location>
</feature>
<organism evidence="2 3">
    <name type="scientific">Daedalea quercina L-15889</name>
    <dbReference type="NCBI Taxonomy" id="1314783"/>
    <lineage>
        <taxon>Eukaryota</taxon>
        <taxon>Fungi</taxon>
        <taxon>Dikarya</taxon>
        <taxon>Basidiomycota</taxon>
        <taxon>Agaricomycotina</taxon>
        <taxon>Agaricomycetes</taxon>
        <taxon>Polyporales</taxon>
        <taxon>Fomitopsis</taxon>
    </lineage>
</organism>
<name>A0A165N207_9APHY</name>
<gene>
    <name evidence="2" type="ORF">DAEQUDRAFT_730383</name>
</gene>
<keyword evidence="1" id="KW-1133">Transmembrane helix</keyword>
<sequence length="68" mass="7407">MVVAATLRMGKTATRPHKTILLGSELLIFWVAATIGCSISLPASCASSGSRNQAYQSYPVQVQHFFHR</sequence>
<dbReference type="EMBL" id="KV429090">
    <property type="protein sequence ID" value="KZT66406.1"/>
    <property type="molecule type" value="Genomic_DNA"/>
</dbReference>
<keyword evidence="1" id="KW-0472">Membrane</keyword>
<reference evidence="2 3" key="1">
    <citation type="journal article" date="2016" name="Mol. Biol. Evol.">
        <title>Comparative Genomics of Early-Diverging Mushroom-Forming Fungi Provides Insights into the Origins of Lignocellulose Decay Capabilities.</title>
        <authorList>
            <person name="Nagy L.G."/>
            <person name="Riley R."/>
            <person name="Tritt A."/>
            <person name="Adam C."/>
            <person name="Daum C."/>
            <person name="Floudas D."/>
            <person name="Sun H."/>
            <person name="Yadav J.S."/>
            <person name="Pangilinan J."/>
            <person name="Larsson K.H."/>
            <person name="Matsuura K."/>
            <person name="Barry K."/>
            <person name="Labutti K."/>
            <person name="Kuo R."/>
            <person name="Ohm R.A."/>
            <person name="Bhattacharya S.S."/>
            <person name="Shirouzu T."/>
            <person name="Yoshinaga Y."/>
            <person name="Martin F.M."/>
            <person name="Grigoriev I.V."/>
            <person name="Hibbett D.S."/>
        </authorList>
    </citation>
    <scope>NUCLEOTIDE SEQUENCE [LARGE SCALE GENOMIC DNA]</scope>
    <source>
        <strain evidence="2 3">L-15889</strain>
    </source>
</reference>
<evidence type="ECO:0000256" key="1">
    <source>
        <dbReference type="SAM" id="Phobius"/>
    </source>
</evidence>